<sequence>MRARSLKPGFFKNEYLAELGPFAQLLFEGLWCLADREGKLEDRPKRIKAEIFPYYDPQPGIETLLYQLHETGFIIRYTIEGLNLIKILNFTKHQSPHSTEKASTYPNPPKDLEALALINESTSVGSRKHNALTTDTLTTDSLGTPLAGGSRRTTSADPSPPSGVCVDGEPVDGDKPQNDTHIKAAPGESEVQGADDPPVPEVLNGGNGDGFKVRFTPNDLARLWNETADPVFPRVIVPLSEKRVRKFRPAVRAQPDPEWWKALFRKAGGINFLRGENNRGWRADLEFVVKSWEKILEGKYGEPKEQDGSIQADPNCPVCQGDGREFYDENGEHLVRPCQCLKKRAQSAGKFHTFRQFGLTIRDKQGKSC</sequence>
<proteinExistence type="predicted"/>
<dbReference type="EMBL" id="DTHB01000044">
    <property type="protein sequence ID" value="HGB14873.1"/>
    <property type="molecule type" value="Genomic_DNA"/>
</dbReference>
<gene>
    <name evidence="2" type="ORF">ENV62_06530</name>
</gene>
<reference evidence="2" key="1">
    <citation type="journal article" date="2020" name="mSystems">
        <title>Genome- and Community-Level Interaction Insights into Carbon Utilization and Element Cycling Functions of Hydrothermarchaeota in Hydrothermal Sediment.</title>
        <authorList>
            <person name="Zhou Z."/>
            <person name="Liu Y."/>
            <person name="Xu W."/>
            <person name="Pan J."/>
            <person name="Luo Z.H."/>
            <person name="Li M."/>
        </authorList>
    </citation>
    <scope>NUCLEOTIDE SEQUENCE [LARGE SCALE GENOMIC DNA]</scope>
    <source>
        <strain evidence="2">SpSt-776</strain>
    </source>
</reference>
<name>A0A7C3WLY9_9BACT</name>
<feature type="region of interest" description="Disordered" evidence="1">
    <location>
        <begin position="124"/>
        <end position="196"/>
    </location>
</feature>
<evidence type="ECO:0000256" key="1">
    <source>
        <dbReference type="SAM" id="MobiDB-lite"/>
    </source>
</evidence>
<comment type="caution">
    <text evidence="2">The sequence shown here is derived from an EMBL/GenBank/DDBJ whole genome shotgun (WGS) entry which is preliminary data.</text>
</comment>
<organism evidence="2">
    <name type="scientific">Desulfobacca acetoxidans</name>
    <dbReference type="NCBI Taxonomy" id="60893"/>
    <lineage>
        <taxon>Bacteria</taxon>
        <taxon>Pseudomonadati</taxon>
        <taxon>Thermodesulfobacteriota</taxon>
        <taxon>Desulfobaccia</taxon>
        <taxon>Desulfobaccales</taxon>
        <taxon>Desulfobaccaceae</taxon>
        <taxon>Desulfobacca</taxon>
    </lineage>
</organism>
<feature type="compositionally biased region" description="Basic and acidic residues" evidence="1">
    <location>
        <begin position="172"/>
        <end position="182"/>
    </location>
</feature>
<accession>A0A7C3WLY9</accession>
<evidence type="ECO:0000313" key="2">
    <source>
        <dbReference type="EMBL" id="HGB14873.1"/>
    </source>
</evidence>
<protein>
    <submittedName>
        <fullName evidence="2">Uncharacterized protein</fullName>
    </submittedName>
</protein>
<dbReference type="AlphaFoldDB" id="A0A7C3WLY9"/>